<evidence type="ECO:0000313" key="4">
    <source>
        <dbReference type="EMBL" id="CAE4640104.1"/>
    </source>
</evidence>
<dbReference type="EMBL" id="HBNS01041439">
    <property type="protein sequence ID" value="CAE4640105.1"/>
    <property type="molecule type" value="Transcribed_RNA"/>
</dbReference>
<evidence type="ECO:0000313" key="5">
    <source>
        <dbReference type="EMBL" id="CAE4640105.1"/>
    </source>
</evidence>
<dbReference type="EMBL" id="HBNS01041435">
    <property type="protein sequence ID" value="CAE4640100.1"/>
    <property type="molecule type" value="Transcribed_RNA"/>
</dbReference>
<dbReference type="EMBL" id="HBNS01041438">
    <property type="protein sequence ID" value="CAE4640104.1"/>
    <property type="molecule type" value="Transcribed_RNA"/>
</dbReference>
<proteinExistence type="predicted"/>
<evidence type="ECO:0000313" key="2">
    <source>
        <dbReference type="EMBL" id="CAE4640100.1"/>
    </source>
</evidence>
<sequence>MGGGTGRCAARQRSGRNARCRAEDGRSRTRSRRRSVAQQCATPSRVVHTDLSTLLDHLEPSARRSRDVEARTRRPGVPAALREGGDALVSAGADTHRAHREERARFRGWFCSAARCRAHHRACVDGRRSAIQSRSLVECAHRKSNSDDETDLQECISRRRLFVFAFRGRCASMYGALLRRRYGAEGAFCDFAEARFQFHGLRRSARAPPARAAEDVALRHLPSTD</sequence>
<dbReference type="AlphaFoldDB" id="A0A6V2L7W3"/>
<evidence type="ECO:0000256" key="1">
    <source>
        <dbReference type="SAM" id="MobiDB-lite"/>
    </source>
</evidence>
<feature type="region of interest" description="Disordered" evidence="1">
    <location>
        <begin position="1"/>
        <end position="38"/>
    </location>
</feature>
<evidence type="ECO:0000313" key="6">
    <source>
        <dbReference type="EMBL" id="CAE4640106.1"/>
    </source>
</evidence>
<dbReference type="EMBL" id="HBNS01041440">
    <property type="protein sequence ID" value="CAE4640106.1"/>
    <property type="molecule type" value="Transcribed_RNA"/>
</dbReference>
<protein>
    <submittedName>
        <fullName evidence="4">Uncharacterized protein</fullName>
    </submittedName>
</protein>
<reference evidence="4" key="1">
    <citation type="submission" date="2021-01" db="EMBL/GenBank/DDBJ databases">
        <authorList>
            <person name="Corre E."/>
            <person name="Pelletier E."/>
            <person name="Niang G."/>
            <person name="Scheremetjew M."/>
            <person name="Finn R."/>
            <person name="Kale V."/>
            <person name="Holt S."/>
            <person name="Cochrane G."/>
            <person name="Meng A."/>
            <person name="Brown T."/>
            <person name="Cohen L."/>
        </authorList>
    </citation>
    <scope>NUCLEOTIDE SEQUENCE</scope>
    <source>
        <strain evidence="4">GSO104</strain>
    </source>
</reference>
<organism evidence="4">
    <name type="scientific">Ditylum brightwellii</name>
    <dbReference type="NCBI Taxonomy" id="49249"/>
    <lineage>
        <taxon>Eukaryota</taxon>
        <taxon>Sar</taxon>
        <taxon>Stramenopiles</taxon>
        <taxon>Ochrophyta</taxon>
        <taxon>Bacillariophyta</taxon>
        <taxon>Mediophyceae</taxon>
        <taxon>Lithodesmiophycidae</taxon>
        <taxon>Lithodesmiales</taxon>
        <taxon>Lithodesmiaceae</taxon>
        <taxon>Ditylum</taxon>
    </lineage>
</organism>
<dbReference type="EMBL" id="HBNS01041436">
    <property type="protein sequence ID" value="CAE4640102.1"/>
    <property type="molecule type" value="Transcribed_RNA"/>
</dbReference>
<name>A0A6V2L7W3_9STRA</name>
<gene>
    <name evidence="2" type="ORF">DBRI00130_LOCUS32253</name>
    <name evidence="3" type="ORF">DBRI00130_LOCUS32254</name>
    <name evidence="4" type="ORF">DBRI00130_LOCUS32255</name>
    <name evidence="5" type="ORF">DBRI00130_LOCUS32256</name>
    <name evidence="6" type="ORF">DBRI00130_LOCUS32257</name>
</gene>
<accession>A0A6V2L7W3</accession>
<evidence type="ECO:0000313" key="3">
    <source>
        <dbReference type="EMBL" id="CAE4640102.1"/>
    </source>
</evidence>